<feature type="transmembrane region" description="Helical" evidence="1">
    <location>
        <begin position="15"/>
        <end position="32"/>
    </location>
</feature>
<proteinExistence type="predicted"/>
<gene>
    <name evidence="2" type="ORF">T4A_910</name>
</gene>
<comment type="caution">
    <text evidence="2">The sequence shown here is derived from an EMBL/GenBank/DDBJ whole genome shotgun (WGS) entry which is preliminary data.</text>
</comment>
<keyword evidence="1" id="KW-0472">Membrane</keyword>
<name>A0A0V1E786_TRIPS</name>
<reference evidence="2 3" key="1">
    <citation type="submission" date="2015-01" db="EMBL/GenBank/DDBJ databases">
        <title>Evolution of Trichinella species and genotypes.</title>
        <authorList>
            <person name="Korhonen P.K."/>
            <person name="Edoardo P."/>
            <person name="Giuseppe L.R."/>
            <person name="Gasser R.B."/>
        </authorList>
    </citation>
    <scope>NUCLEOTIDE SEQUENCE [LARGE SCALE GENOMIC DNA]</scope>
    <source>
        <strain evidence="2">ISS13</strain>
    </source>
</reference>
<organism evidence="2 3">
    <name type="scientific">Trichinella pseudospiralis</name>
    <name type="common">Parasitic roundworm</name>
    <dbReference type="NCBI Taxonomy" id="6337"/>
    <lineage>
        <taxon>Eukaryota</taxon>
        <taxon>Metazoa</taxon>
        <taxon>Ecdysozoa</taxon>
        <taxon>Nematoda</taxon>
        <taxon>Enoplea</taxon>
        <taxon>Dorylaimia</taxon>
        <taxon>Trichinellida</taxon>
        <taxon>Trichinellidae</taxon>
        <taxon>Trichinella</taxon>
    </lineage>
</organism>
<sequence>MHVTSVALCLPEFELQIYISMHSVLYAIKFYMKRPNRARKNGVPCSSSSSCKGLFYNQQHIYGACLLDLKALFCYASSVGLVEAAAAAPAAPPPPPPYIVPEPLHRRRRTFSLTLVVKVECFIFVSSNTLPVYNVSEFASIAMVTWKNE</sequence>
<dbReference type="AlphaFoldDB" id="A0A0V1E786"/>
<evidence type="ECO:0000313" key="3">
    <source>
        <dbReference type="Proteomes" id="UP000054632"/>
    </source>
</evidence>
<evidence type="ECO:0000256" key="1">
    <source>
        <dbReference type="SAM" id="Phobius"/>
    </source>
</evidence>
<protein>
    <submittedName>
        <fullName evidence="2">Uncharacterized protein</fullName>
    </submittedName>
</protein>
<dbReference type="EMBL" id="JYDR01000095">
    <property type="protein sequence ID" value="KRY69186.1"/>
    <property type="molecule type" value="Genomic_DNA"/>
</dbReference>
<evidence type="ECO:0000313" key="2">
    <source>
        <dbReference type="EMBL" id="KRY69186.1"/>
    </source>
</evidence>
<keyword evidence="1" id="KW-1133">Transmembrane helix</keyword>
<dbReference type="Proteomes" id="UP000054632">
    <property type="component" value="Unassembled WGS sequence"/>
</dbReference>
<accession>A0A0V1E786</accession>
<keyword evidence="1" id="KW-0812">Transmembrane</keyword>